<evidence type="ECO:0000256" key="3">
    <source>
        <dbReference type="ARBA" id="ARBA00022801"/>
    </source>
</evidence>
<dbReference type="RefSeq" id="WP_148901360.1">
    <property type="nucleotide sequence ID" value="NZ_VSZQ01000008.1"/>
</dbReference>
<dbReference type="SUPFAM" id="SSF53187">
    <property type="entry name" value="Zn-dependent exopeptidases"/>
    <property type="match status" value="1"/>
</dbReference>
<dbReference type="InterPro" id="IPR011650">
    <property type="entry name" value="Peptidase_M20_dimer"/>
</dbReference>
<name>A0A5D4JPB0_9ACTN</name>
<dbReference type="InterPro" id="IPR017150">
    <property type="entry name" value="Pept_M20_glutamate_carboxypep"/>
</dbReference>
<dbReference type="GO" id="GO:0046872">
    <property type="term" value="F:metal ion binding"/>
    <property type="evidence" value="ECO:0007669"/>
    <property type="project" value="UniProtKB-KW"/>
</dbReference>
<dbReference type="PROSITE" id="PS00758">
    <property type="entry name" value="ARGE_DAPE_CPG2_1"/>
    <property type="match status" value="1"/>
</dbReference>
<dbReference type="CDD" id="cd03885">
    <property type="entry name" value="M20_CPDG2"/>
    <property type="match status" value="1"/>
</dbReference>
<sequence length="404" mass="41911">MTAPTRQRPRARDLLPYAEARLDQFLSDLAGLVAIDSGSYSPAGVNRVADWTAARLSVLGFAVERVTPGGVDGVTTGDVLIGRRPGRLAARDGGRRVLLAAHMDTVFADGTAAARPFTLRGRLAHGPGVSDDKGGLLAGLTALQILVEAGVEEYAEIVFLATPDEEIGSPASRPVTERAARKAHYALALECARENGDLVIARKGVSDFLLTITGRAAHSGIEPERGANAALTAAHLVVALQALNGRWEDVTVNVGVVRAGTRTNIVCPEAELRVEIRSATTAGMEQARAAIEEAAARPSVPGTSVVVEQLDLCPPMEDTDLTHRMMARARSLGGELGLSLGATATGGVGDANVIAGVGVPVLDGLGPVGGADHTPEEWLDTATVPERVALLAALIATLGDARHE</sequence>
<proteinExistence type="predicted"/>
<evidence type="ECO:0000256" key="1">
    <source>
        <dbReference type="ARBA" id="ARBA00001947"/>
    </source>
</evidence>
<dbReference type="Proteomes" id="UP000323242">
    <property type="component" value="Unassembled WGS sequence"/>
</dbReference>
<evidence type="ECO:0000313" key="7">
    <source>
        <dbReference type="EMBL" id="TYR66085.1"/>
    </source>
</evidence>
<dbReference type="SUPFAM" id="SSF55031">
    <property type="entry name" value="Bacterial exopeptidase dimerisation domain"/>
    <property type="match status" value="1"/>
</dbReference>
<feature type="active site" description="Proton acceptor" evidence="5">
    <location>
        <position position="165"/>
    </location>
</feature>
<evidence type="ECO:0000259" key="6">
    <source>
        <dbReference type="Pfam" id="PF07687"/>
    </source>
</evidence>
<feature type="active site" evidence="5">
    <location>
        <position position="104"/>
    </location>
</feature>
<dbReference type="AlphaFoldDB" id="A0A5D4JPB0"/>
<evidence type="ECO:0000256" key="2">
    <source>
        <dbReference type="ARBA" id="ARBA00022723"/>
    </source>
</evidence>
<dbReference type="InterPro" id="IPR036264">
    <property type="entry name" value="Bact_exopeptidase_dim_dom"/>
</dbReference>
<dbReference type="InterPro" id="IPR001261">
    <property type="entry name" value="ArgE/DapE_CS"/>
</dbReference>
<keyword evidence="4" id="KW-0862">Zinc</keyword>
<dbReference type="GO" id="GO:0016787">
    <property type="term" value="F:hydrolase activity"/>
    <property type="evidence" value="ECO:0007669"/>
    <property type="project" value="UniProtKB-KW"/>
</dbReference>
<dbReference type="PANTHER" id="PTHR43808">
    <property type="entry name" value="ACETYLORNITHINE DEACETYLASE"/>
    <property type="match status" value="1"/>
</dbReference>
<evidence type="ECO:0000256" key="5">
    <source>
        <dbReference type="PIRSR" id="PIRSR037238-1"/>
    </source>
</evidence>
<keyword evidence="2" id="KW-0479">Metal-binding</keyword>
<dbReference type="InterPro" id="IPR002933">
    <property type="entry name" value="Peptidase_M20"/>
</dbReference>
<dbReference type="Pfam" id="PF01546">
    <property type="entry name" value="Peptidase_M20"/>
    <property type="match status" value="1"/>
</dbReference>
<dbReference type="PIRSF" id="PIRSF037238">
    <property type="entry name" value="Carboxypeptidase_G2"/>
    <property type="match status" value="1"/>
</dbReference>
<protein>
    <submittedName>
        <fullName evidence="7">M20 family metallopeptidase</fullName>
    </submittedName>
</protein>
<accession>A0A5D4JPB0</accession>
<comment type="caution">
    <text evidence="7">The sequence shown here is derived from an EMBL/GenBank/DDBJ whole genome shotgun (WGS) entry which is preliminary data.</text>
</comment>
<keyword evidence="8" id="KW-1185">Reference proteome</keyword>
<dbReference type="EMBL" id="VSZQ01000008">
    <property type="protein sequence ID" value="TYR66085.1"/>
    <property type="molecule type" value="Genomic_DNA"/>
</dbReference>
<keyword evidence="3" id="KW-0378">Hydrolase</keyword>
<comment type="cofactor">
    <cofactor evidence="1">
        <name>Zn(2+)</name>
        <dbReference type="ChEBI" id="CHEBI:29105"/>
    </cofactor>
</comment>
<evidence type="ECO:0000313" key="8">
    <source>
        <dbReference type="Proteomes" id="UP000323242"/>
    </source>
</evidence>
<dbReference type="Pfam" id="PF07687">
    <property type="entry name" value="M20_dimer"/>
    <property type="match status" value="1"/>
</dbReference>
<gene>
    <name evidence="7" type="ORF">FY004_02520</name>
</gene>
<dbReference type="Gene3D" id="3.30.70.360">
    <property type="match status" value="1"/>
</dbReference>
<dbReference type="InterPro" id="IPR050072">
    <property type="entry name" value="Peptidase_M20A"/>
</dbReference>
<reference evidence="7 8" key="1">
    <citation type="submission" date="2019-08" db="EMBL/GenBank/DDBJ databases">
        <title>Draft genome for granaticin producer strain Streptomyces parvus C05.</title>
        <authorList>
            <person name="Gonzalez-Pimentel J.L."/>
        </authorList>
    </citation>
    <scope>NUCLEOTIDE SEQUENCE [LARGE SCALE GENOMIC DNA]</scope>
    <source>
        <strain evidence="7 8">C05</strain>
    </source>
</reference>
<organism evidence="7 8">
    <name type="scientific">Streptomyces parvus</name>
    <dbReference type="NCBI Taxonomy" id="66428"/>
    <lineage>
        <taxon>Bacteria</taxon>
        <taxon>Bacillati</taxon>
        <taxon>Actinomycetota</taxon>
        <taxon>Actinomycetes</taxon>
        <taxon>Kitasatosporales</taxon>
        <taxon>Streptomycetaceae</taxon>
        <taxon>Streptomyces</taxon>
    </lineage>
</organism>
<evidence type="ECO:0000256" key="4">
    <source>
        <dbReference type="ARBA" id="ARBA00022833"/>
    </source>
</evidence>
<dbReference type="Gene3D" id="3.40.630.10">
    <property type="entry name" value="Zn peptidases"/>
    <property type="match status" value="1"/>
</dbReference>
<feature type="domain" description="Peptidase M20 dimerisation" evidence="6">
    <location>
        <begin position="200"/>
        <end position="300"/>
    </location>
</feature>
<dbReference type="PANTHER" id="PTHR43808:SF9">
    <property type="entry name" value="BLL0789 PROTEIN"/>
    <property type="match status" value="1"/>
</dbReference>